<dbReference type="SUPFAM" id="SSF89796">
    <property type="entry name" value="CoA-transferase family III (CaiB/BaiF)"/>
    <property type="match status" value="1"/>
</dbReference>
<feature type="compositionally biased region" description="Basic residues" evidence="1">
    <location>
        <begin position="1"/>
        <end position="19"/>
    </location>
</feature>
<organism evidence="2 3">
    <name type="scientific">Amycolatopsis acidiphila</name>
    <dbReference type="NCBI Taxonomy" id="715473"/>
    <lineage>
        <taxon>Bacteria</taxon>
        <taxon>Bacillati</taxon>
        <taxon>Actinomycetota</taxon>
        <taxon>Actinomycetes</taxon>
        <taxon>Pseudonocardiales</taxon>
        <taxon>Pseudonocardiaceae</taxon>
        <taxon>Amycolatopsis</taxon>
    </lineage>
</organism>
<dbReference type="Pfam" id="PF02515">
    <property type="entry name" value="CoA_transf_3"/>
    <property type="match status" value="1"/>
</dbReference>
<proteinExistence type="predicted"/>
<gene>
    <name evidence="2" type="ORF">FNH06_16875</name>
</gene>
<evidence type="ECO:0000313" key="3">
    <source>
        <dbReference type="Proteomes" id="UP000318578"/>
    </source>
</evidence>
<keyword evidence="3" id="KW-1185">Reference proteome</keyword>
<name>A0A558AB41_9PSEU</name>
<dbReference type="AlphaFoldDB" id="A0A558AB41"/>
<dbReference type="InterPro" id="IPR044855">
    <property type="entry name" value="CoA-Trfase_III_dom3_sf"/>
</dbReference>
<evidence type="ECO:0000313" key="2">
    <source>
        <dbReference type="EMBL" id="TVT21454.1"/>
    </source>
</evidence>
<sequence>MWRRRLAARAPRRRARGVRPARAGPRRPLDVQSGWRPGPYAWRFPAPSWGAAFLAAAGIVARLIHRESTGPGGAAHTSLAQGVHLIQNIAWNRAERPSPSLTEGQPGTLTSTQTAMYECGDCRWLQIMNPADRWTCPCCR</sequence>
<evidence type="ECO:0000256" key="1">
    <source>
        <dbReference type="SAM" id="MobiDB-lite"/>
    </source>
</evidence>
<accession>A0A558AB41</accession>
<feature type="region of interest" description="Disordered" evidence="1">
    <location>
        <begin position="1"/>
        <end position="30"/>
    </location>
</feature>
<dbReference type="Proteomes" id="UP000318578">
    <property type="component" value="Unassembled WGS sequence"/>
</dbReference>
<dbReference type="EMBL" id="VJZA01000026">
    <property type="protein sequence ID" value="TVT21454.1"/>
    <property type="molecule type" value="Genomic_DNA"/>
</dbReference>
<dbReference type="Gene3D" id="3.40.50.10540">
    <property type="entry name" value="Crotonobetainyl-coa:carnitine coa-transferase, domain 1"/>
    <property type="match status" value="1"/>
</dbReference>
<dbReference type="Gene3D" id="3.30.1540.10">
    <property type="entry name" value="formyl-coa transferase, domain 3"/>
    <property type="match status" value="1"/>
</dbReference>
<comment type="caution">
    <text evidence="2">The sequence shown here is derived from an EMBL/GenBank/DDBJ whole genome shotgun (WGS) entry which is preliminary data.</text>
</comment>
<reference evidence="2 3" key="1">
    <citation type="submission" date="2019-07" db="EMBL/GenBank/DDBJ databases">
        <title>New species of Amycolatopsis and Streptomyces.</title>
        <authorList>
            <person name="Duangmal K."/>
            <person name="Teo W.F.A."/>
            <person name="Lipun K."/>
        </authorList>
    </citation>
    <scope>NUCLEOTIDE SEQUENCE [LARGE SCALE GENOMIC DNA]</scope>
    <source>
        <strain evidence="2 3">JCM 30562</strain>
    </source>
</reference>
<dbReference type="GO" id="GO:0003824">
    <property type="term" value="F:catalytic activity"/>
    <property type="evidence" value="ECO:0007669"/>
    <property type="project" value="InterPro"/>
</dbReference>
<protein>
    <submittedName>
        <fullName evidence="2">Uncharacterized protein</fullName>
    </submittedName>
</protein>
<dbReference type="InterPro" id="IPR023606">
    <property type="entry name" value="CoA-Trfase_III_dom_1_sf"/>
</dbReference>
<dbReference type="InterPro" id="IPR003673">
    <property type="entry name" value="CoA-Trfase_fam_III"/>
</dbReference>